<protein>
    <submittedName>
        <fullName evidence="3">Uncharacterized protein</fullName>
    </submittedName>
</protein>
<keyword evidence="4" id="KW-1185">Reference proteome</keyword>
<feature type="transmembrane region" description="Helical" evidence="2">
    <location>
        <begin position="243"/>
        <end position="264"/>
    </location>
</feature>
<name>A0AAD3CY45_9STRA</name>
<feature type="transmembrane region" description="Helical" evidence="2">
    <location>
        <begin position="195"/>
        <end position="217"/>
    </location>
</feature>
<dbReference type="EMBL" id="BLLK01000047">
    <property type="protein sequence ID" value="GFH54357.1"/>
    <property type="molecule type" value="Genomic_DNA"/>
</dbReference>
<evidence type="ECO:0000256" key="2">
    <source>
        <dbReference type="SAM" id="Phobius"/>
    </source>
</evidence>
<feature type="region of interest" description="Disordered" evidence="1">
    <location>
        <begin position="1"/>
        <end position="39"/>
    </location>
</feature>
<evidence type="ECO:0000256" key="1">
    <source>
        <dbReference type="SAM" id="MobiDB-lite"/>
    </source>
</evidence>
<reference evidence="3 4" key="1">
    <citation type="journal article" date="2021" name="Sci. Rep.">
        <title>The genome of the diatom Chaetoceros tenuissimus carries an ancient integrated fragment of an extant virus.</title>
        <authorList>
            <person name="Hongo Y."/>
            <person name="Kimura K."/>
            <person name="Takaki Y."/>
            <person name="Yoshida Y."/>
            <person name="Baba S."/>
            <person name="Kobayashi G."/>
            <person name="Nagasaki K."/>
            <person name="Hano T."/>
            <person name="Tomaru Y."/>
        </authorList>
    </citation>
    <scope>NUCLEOTIDE SEQUENCE [LARGE SCALE GENOMIC DNA]</scope>
    <source>
        <strain evidence="3 4">NIES-3715</strain>
    </source>
</reference>
<organism evidence="3 4">
    <name type="scientific">Chaetoceros tenuissimus</name>
    <dbReference type="NCBI Taxonomy" id="426638"/>
    <lineage>
        <taxon>Eukaryota</taxon>
        <taxon>Sar</taxon>
        <taxon>Stramenopiles</taxon>
        <taxon>Ochrophyta</taxon>
        <taxon>Bacillariophyta</taxon>
        <taxon>Coscinodiscophyceae</taxon>
        <taxon>Chaetocerotophycidae</taxon>
        <taxon>Chaetocerotales</taxon>
        <taxon>Chaetocerotaceae</taxon>
        <taxon>Chaetoceros</taxon>
    </lineage>
</organism>
<evidence type="ECO:0000313" key="4">
    <source>
        <dbReference type="Proteomes" id="UP001054902"/>
    </source>
</evidence>
<feature type="transmembrane region" description="Helical" evidence="2">
    <location>
        <begin position="379"/>
        <end position="398"/>
    </location>
</feature>
<keyword evidence="2" id="KW-0472">Membrane</keyword>
<gene>
    <name evidence="3" type="ORF">CTEN210_10833</name>
</gene>
<keyword evidence="2" id="KW-1133">Transmembrane helix</keyword>
<proteinExistence type="predicted"/>
<dbReference type="AlphaFoldDB" id="A0AAD3CY45"/>
<keyword evidence="2" id="KW-0812">Transmembrane</keyword>
<feature type="transmembrane region" description="Helical" evidence="2">
    <location>
        <begin position="355"/>
        <end position="373"/>
    </location>
</feature>
<sequence length="399" mass="44186">MAAKKRKNTSKAIKPSKENNASNQAAMKKKQDKAIQRQQLDQQIEKGKHFVPTPLLLTILACSGFLVVLSYRDMFGTGKVIFGEPDTAMLQYTLSTQWFDDSNGWKSSAGGFSAVHKISTDANDMGGFFIRKMAGAAGLGYHLQKLMPVLFQKNDVHWGQRHYVPVMASSIIGNLCLAGYYLTSMEDFKSTGADVMGFRVAAVLLVEALVMMIYLLLNLTKKVTLIPRALPGGKRPRSIVSKILARTLCLVTGIMTLIAARDFFFPGMELPFPPADDIYLEWTGAFIHSPPPNSVEEEEHGLEAALHVGDKFVARLMALYILIVSVQKFISGFVVRVGVDNGGEKKSKMFWQSQAIFDGLILFTIRVFASPALTASLDFRWHAMALGYETFLLGIYGYM</sequence>
<feature type="transmembrane region" description="Helical" evidence="2">
    <location>
        <begin position="50"/>
        <end position="71"/>
    </location>
</feature>
<comment type="caution">
    <text evidence="3">The sequence shown here is derived from an EMBL/GenBank/DDBJ whole genome shotgun (WGS) entry which is preliminary data.</text>
</comment>
<feature type="transmembrane region" description="Helical" evidence="2">
    <location>
        <begin position="312"/>
        <end position="335"/>
    </location>
</feature>
<evidence type="ECO:0000313" key="3">
    <source>
        <dbReference type="EMBL" id="GFH54357.1"/>
    </source>
</evidence>
<dbReference type="Proteomes" id="UP001054902">
    <property type="component" value="Unassembled WGS sequence"/>
</dbReference>
<feature type="transmembrane region" description="Helical" evidence="2">
    <location>
        <begin position="163"/>
        <end position="183"/>
    </location>
</feature>
<accession>A0AAD3CY45</accession>